<keyword evidence="1" id="KW-1133">Transmembrane helix</keyword>
<accession>A0ABV7ACT4</accession>
<evidence type="ECO:0000313" key="3">
    <source>
        <dbReference type="Proteomes" id="UP001595443"/>
    </source>
</evidence>
<comment type="caution">
    <text evidence="2">The sequence shown here is derived from an EMBL/GenBank/DDBJ whole genome shotgun (WGS) entry which is preliminary data.</text>
</comment>
<dbReference type="Proteomes" id="UP001595443">
    <property type="component" value="Unassembled WGS sequence"/>
</dbReference>
<gene>
    <name evidence="2" type="ORF">ACFOES_01140</name>
</gene>
<keyword evidence="1" id="KW-0472">Membrane</keyword>
<protein>
    <submittedName>
        <fullName evidence="2">Uncharacterized protein</fullName>
    </submittedName>
</protein>
<dbReference type="EMBL" id="JBHRSK010000002">
    <property type="protein sequence ID" value="MFC2966687.1"/>
    <property type="molecule type" value="Genomic_DNA"/>
</dbReference>
<name>A0ABV7ACT4_9RHOB</name>
<evidence type="ECO:0000313" key="2">
    <source>
        <dbReference type="EMBL" id="MFC2966687.1"/>
    </source>
</evidence>
<organism evidence="2 3">
    <name type="scientific">Acidimangrovimonas pyrenivorans</name>
    <dbReference type="NCBI Taxonomy" id="2030798"/>
    <lineage>
        <taxon>Bacteria</taxon>
        <taxon>Pseudomonadati</taxon>
        <taxon>Pseudomonadota</taxon>
        <taxon>Alphaproteobacteria</taxon>
        <taxon>Rhodobacterales</taxon>
        <taxon>Paracoccaceae</taxon>
        <taxon>Acidimangrovimonas</taxon>
    </lineage>
</organism>
<reference evidence="3" key="1">
    <citation type="journal article" date="2019" name="Int. J. Syst. Evol. Microbiol.">
        <title>The Global Catalogue of Microorganisms (GCM) 10K type strain sequencing project: providing services to taxonomists for standard genome sequencing and annotation.</title>
        <authorList>
            <consortium name="The Broad Institute Genomics Platform"/>
            <consortium name="The Broad Institute Genome Sequencing Center for Infectious Disease"/>
            <person name="Wu L."/>
            <person name="Ma J."/>
        </authorList>
    </citation>
    <scope>NUCLEOTIDE SEQUENCE [LARGE SCALE GENOMIC DNA]</scope>
    <source>
        <strain evidence="3">KCTC 62192</strain>
    </source>
</reference>
<dbReference type="RefSeq" id="WP_377831102.1">
    <property type="nucleotide sequence ID" value="NZ_JBHRSK010000002.1"/>
</dbReference>
<proteinExistence type="predicted"/>
<keyword evidence="3" id="KW-1185">Reference proteome</keyword>
<feature type="transmembrane region" description="Helical" evidence="1">
    <location>
        <begin position="28"/>
        <end position="49"/>
    </location>
</feature>
<evidence type="ECO:0000256" key="1">
    <source>
        <dbReference type="SAM" id="Phobius"/>
    </source>
</evidence>
<sequence length="50" mass="5214">MAMTEDRFSGAHALRPCPGWLATMSAAAIRRAVVIGCALAWVMVIGLAVA</sequence>
<keyword evidence="1" id="KW-0812">Transmembrane</keyword>